<dbReference type="GO" id="GO:0046872">
    <property type="term" value="F:metal ion binding"/>
    <property type="evidence" value="ECO:0007669"/>
    <property type="project" value="UniProtKB-UniRule"/>
</dbReference>
<dbReference type="Proteomes" id="UP000605253">
    <property type="component" value="Unassembled WGS sequence"/>
</dbReference>
<dbReference type="InterPro" id="IPR054351">
    <property type="entry name" value="NADH_UbQ_OxRdtase_ferredoxin"/>
</dbReference>
<reference evidence="15" key="2">
    <citation type="submission" date="2020-09" db="EMBL/GenBank/DDBJ databases">
        <authorList>
            <person name="Sun Q."/>
            <person name="Zhou Y."/>
        </authorList>
    </citation>
    <scope>NUCLEOTIDE SEQUENCE</scope>
    <source>
        <strain evidence="15">CGMCC 1.12181</strain>
    </source>
</reference>
<dbReference type="GO" id="GO:0008137">
    <property type="term" value="F:NADH dehydrogenase (ubiquinone) activity"/>
    <property type="evidence" value="ECO:0007669"/>
    <property type="project" value="UniProtKB-UniRule"/>
</dbReference>
<feature type="domain" description="4Fe-4S Mo/W bis-MGD-type" evidence="13">
    <location>
        <begin position="226"/>
        <end position="282"/>
    </location>
</feature>
<feature type="domain" description="2Fe-2S ferredoxin-type" evidence="12">
    <location>
        <begin position="11"/>
        <end position="89"/>
    </location>
</feature>
<dbReference type="InterPro" id="IPR036010">
    <property type="entry name" value="2Fe-2S_ferredoxin-like_sf"/>
</dbReference>
<dbReference type="SMART" id="SM00929">
    <property type="entry name" value="NADH-G_4Fe-4S_3"/>
    <property type="match status" value="1"/>
</dbReference>
<evidence type="ECO:0000256" key="2">
    <source>
        <dbReference type="ARBA" id="ARBA00005404"/>
    </source>
</evidence>
<evidence type="ECO:0000256" key="8">
    <source>
        <dbReference type="ARBA" id="ARBA00023027"/>
    </source>
</evidence>
<evidence type="ECO:0000256" key="1">
    <source>
        <dbReference type="ARBA" id="ARBA00001966"/>
    </source>
</evidence>
<dbReference type="SUPFAM" id="SSF54292">
    <property type="entry name" value="2Fe-2S ferredoxin-like"/>
    <property type="match status" value="1"/>
</dbReference>
<dbReference type="AlphaFoldDB" id="A0A917FLN7"/>
<evidence type="ECO:0000256" key="10">
    <source>
        <dbReference type="ARBA" id="ARBA00047712"/>
    </source>
</evidence>
<keyword evidence="5 11" id="KW-1278">Translocase</keyword>
<evidence type="ECO:0000256" key="7">
    <source>
        <dbReference type="ARBA" id="ARBA00023014"/>
    </source>
</evidence>
<dbReference type="SUPFAM" id="SSF53706">
    <property type="entry name" value="Formate dehydrogenase/DMSO reductase, domains 1-3"/>
    <property type="match status" value="1"/>
</dbReference>
<dbReference type="EMBL" id="BMEO01000003">
    <property type="protein sequence ID" value="GGF91276.1"/>
    <property type="molecule type" value="Genomic_DNA"/>
</dbReference>
<dbReference type="PROSITE" id="PS51085">
    <property type="entry name" value="2FE2S_FER_2"/>
    <property type="match status" value="1"/>
</dbReference>
<evidence type="ECO:0000256" key="3">
    <source>
        <dbReference type="ARBA" id="ARBA00022485"/>
    </source>
</evidence>
<evidence type="ECO:0000259" key="13">
    <source>
        <dbReference type="PROSITE" id="PS51669"/>
    </source>
</evidence>
<comment type="similarity">
    <text evidence="2 11">Belongs to the complex I 75 kDa subunit family.</text>
</comment>
<dbReference type="PROSITE" id="PS00642">
    <property type="entry name" value="COMPLEX1_75K_2"/>
    <property type="match status" value="1"/>
</dbReference>
<keyword evidence="7 11" id="KW-0411">Iron-sulfur</keyword>
<comment type="cofactor">
    <cofactor evidence="1 11">
        <name>[4Fe-4S] cluster</name>
        <dbReference type="ChEBI" id="CHEBI:49883"/>
    </cofactor>
</comment>
<dbReference type="InterPro" id="IPR006656">
    <property type="entry name" value="Mopterin_OxRdtase"/>
</dbReference>
<dbReference type="GO" id="GO:0016651">
    <property type="term" value="F:oxidoreductase activity, acting on NAD(P)H"/>
    <property type="evidence" value="ECO:0007669"/>
    <property type="project" value="InterPro"/>
</dbReference>
<evidence type="ECO:0000313" key="15">
    <source>
        <dbReference type="EMBL" id="GGF91276.1"/>
    </source>
</evidence>
<dbReference type="FunFam" id="3.10.20.740:FF:000001">
    <property type="entry name" value="NADH-quinone oxidoreductase subunit G"/>
    <property type="match status" value="1"/>
</dbReference>
<evidence type="ECO:0000256" key="9">
    <source>
        <dbReference type="ARBA" id="ARBA00026021"/>
    </source>
</evidence>
<proteinExistence type="inferred from homology"/>
<comment type="subunit">
    <text evidence="9">Composed of 13 different subunits. Subunits NuoCD, E, F, and G constitute the peripheral sector of the complex.</text>
</comment>
<evidence type="ECO:0000256" key="6">
    <source>
        <dbReference type="ARBA" id="ARBA00023004"/>
    </source>
</evidence>
<dbReference type="SUPFAM" id="SSF54862">
    <property type="entry name" value="4Fe-4S ferredoxins"/>
    <property type="match status" value="1"/>
</dbReference>
<accession>A0A917FLN7</accession>
<evidence type="ECO:0000256" key="11">
    <source>
        <dbReference type="RuleBase" id="RU003525"/>
    </source>
</evidence>
<dbReference type="GO" id="GO:0051537">
    <property type="term" value="F:2 iron, 2 sulfur cluster binding"/>
    <property type="evidence" value="ECO:0007669"/>
    <property type="project" value="UniProtKB-UniRule"/>
</dbReference>
<reference evidence="15" key="1">
    <citation type="journal article" date="2014" name="Int. J. Syst. Evol. Microbiol.">
        <title>Complete genome sequence of Corynebacterium casei LMG S-19264T (=DSM 44701T), isolated from a smear-ripened cheese.</title>
        <authorList>
            <consortium name="US DOE Joint Genome Institute (JGI-PGF)"/>
            <person name="Walter F."/>
            <person name="Albersmeier A."/>
            <person name="Kalinowski J."/>
            <person name="Ruckert C."/>
        </authorList>
    </citation>
    <scope>NUCLEOTIDE SEQUENCE</scope>
    <source>
        <strain evidence="15">CGMCC 1.12181</strain>
    </source>
</reference>
<dbReference type="PANTHER" id="PTHR43105:SF13">
    <property type="entry name" value="NADH-UBIQUINONE OXIDOREDUCTASE 75 KDA SUBUNIT, MITOCHONDRIAL"/>
    <property type="match status" value="1"/>
</dbReference>
<dbReference type="InterPro" id="IPR019574">
    <property type="entry name" value="NADH_UbQ_OxRdtase_Gsu_4Fe4S-bd"/>
</dbReference>
<comment type="caution">
    <text evidence="15">The sequence shown here is derived from an EMBL/GenBank/DDBJ whole genome shotgun (WGS) entry which is preliminary data.</text>
</comment>
<evidence type="ECO:0000259" key="14">
    <source>
        <dbReference type="PROSITE" id="PS51839"/>
    </source>
</evidence>
<gene>
    <name evidence="15" type="primary">nuoG</name>
    <name evidence="15" type="ORF">GCM10011365_10570</name>
</gene>
<keyword evidence="11" id="KW-0874">Quinone</keyword>
<dbReference type="Pfam" id="PF22151">
    <property type="entry name" value="Fer4_NDSU1"/>
    <property type="match status" value="1"/>
</dbReference>
<evidence type="ECO:0000256" key="4">
    <source>
        <dbReference type="ARBA" id="ARBA00022723"/>
    </source>
</evidence>
<keyword evidence="8 11" id="KW-0520">NAD</keyword>
<dbReference type="InterPro" id="IPR050123">
    <property type="entry name" value="Prok_molybdopt-oxidoreductase"/>
</dbReference>
<keyword evidence="3 11" id="KW-0004">4Fe-4S</keyword>
<dbReference type="InterPro" id="IPR010228">
    <property type="entry name" value="NADH_UbQ_OxRdtase_Gsu"/>
</dbReference>
<dbReference type="Gene3D" id="3.30.70.20">
    <property type="match status" value="1"/>
</dbReference>
<keyword evidence="4 11" id="KW-0479">Metal-binding</keyword>
<dbReference type="Gene3D" id="3.10.20.740">
    <property type="match status" value="1"/>
</dbReference>
<dbReference type="PROSITE" id="PS51669">
    <property type="entry name" value="4FE4S_MOW_BIS_MGD"/>
    <property type="match status" value="1"/>
</dbReference>
<name>A0A917FLN7_9GAMM</name>
<keyword evidence="16" id="KW-1185">Reference proteome</keyword>
<dbReference type="FunFam" id="3.30.70.20:FF:000002">
    <property type="entry name" value="NADH-ubiquinone oxidoreductase 75 kDa subunit"/>
    <property type="match status" value="1"/>
</dbReference>
<organism evidence="15 16">
    <name type="scientific">Marinicella pacifica</name>
    <dbReference type="NCBI Taxonomy" id="1171543"/>
    <lineage>
        <taxon>Bacteria</taxon>
        <taxon>Pseudomonadati</taxon>
        <taxon>Pseudomonadota</taxon>
        <taxon>Gammaproteobacteria</taxon>
        <taxon>Lysobacterales</taxon>
        <taxon>Marinicellaceae</taxon>
        <taxon>Marinicella</taxon>
    </lineage>
</organism>
<evidence type="ECO:0000313" key="16">
    <source>
        <dbReference type="Proteomes" id="UP000605253"/>
    </source>
</evidence>
<comment type="catalytic activity">
    <reaction evidence="10 11">
        <text>a quinone + NADH + 5 H(+)(in) = a quinol + NAD(+) + 4 H(+)(out)</text>
        <dbReference type="Rhea" id="RHEA:57888"/>
        <dbReference type="ChEBI" id="CHEBI:15378"/>
        <dbReference type="ChEBI" id="CHEBI:24646"/>
        <dbReference type="ChEBI" id="CHEBI:57540"/>
        <dbReference type="ChEBI" id="CHEBI:57945"/>
        <dbReference type="ChEBI" id="CHEBI:132124"/>
    </reaction>
</comment>
<dbReference type="PROSITE" id="PS51839">
    <property type="entry name" value="4FE4S_HC3"/>
    <property type="match status" value="1"/>
</dbReference>
<dbReference type="GO" id="GO:0016020">
    <property type="term" value="C:membrane"/>
    <property type="evidence" value="ECO:0007669"/>
    <property type="project" value="InterPro"/>
</dbReference>
<dbReference type="NCBIfam" id="TIGR01973">
    <property type="entry name" value="NuoG"/>
    <property type="match status" value="1"/>
</dbReference>
<dbReference type="Gene3D" id="3.40.50.740">
    <property type="match status" value="1"/>
</dbReference>
<dbReference type="Pfam" id="PF00384">
    <property type="entry name" value="Molybdopterin"/>
    <property type="match status" value="1"/>
</dbReference>
<sequence length="778" mass="85170">MTETSNQVPDDKVTIEIDGQTVLADKGSMIIHATDAHGINVPRFCYHKKLSIAANCRMCMVDVEKAPKPLPACATPVAEGMKIYTRSKRATSGQKNAMEFLLINHPLDCPICDQGGECELQDVAMGYGRDVSRFVEGKRSVADENLGSLVASDMTRCIHCTRCVRFLNEIAGTDELGGIGRGDRTYIATAIGQGLDSELSGNIIDLCPVGALTNKPFRFKARAWELMATAGLSMHDALGSNIYYHTRHGKILRAVPRENEAINEAWLSDRDRYGIHGLNHDQDRVTQPMVKQNGQWNVISWEDALGILVNKLKDTAPEKVALYTGQYATSEEYYLLKKIFDQLGSDQHEHRLNTVDFSMPYHSPRHDVALADVAAQENIILVGSYARHEQPILNHKIRQAWLKGAQINAFGPCHFEQNYDLNLDITGNQLDWVKKLGALGVSLSEISGQRPDGALGDWLKQQSADEDINSLAKSLLKNNQKVLFVVGHIAARHPQAQLIQALVAWMAGVVKASVNELLLGANTYGAGVNGLYNDRDIKQNDHAVNLIYQAEIQDFAEPARIKECLVNSEMTVVFNAFCDEALKSRADLILPIALLPESSGSLINNDGTRQTALVAHKAPGETKPGWRVLRVLGNMLNLSGFDYEDVHEVMQQTEQLKLPVVKSPMNLKEISNPKAKGLVLFAHQGIYDGDALVRRSRPLQESKIATADNVYVNPGDLLSIGFAAGDLVSVEQNGRYAELTLATDEAVPAGSAVVPMGRSATLNINAGELSVSIIGAQS</sequence>
<dbReference type="PROSITE" id="PS00641">
    <property type="entry name" value="COMPLEX1_75K_1"/>
    <property type="match status" value="1"/>
</dbReference>
<dbReference type="Pfam" id="PF13510">
    <property type="entry name" value="Fer2_4"/>
    <property type="match status" value="1"/>
</dbReference>
<keyword evidence="11" id="KW-0001">2Fe-2S</keyword>
<dbReference type="Pfam" id="PF22117">
    <property type="entry name" value="Fer4_Nqo3"/>
    <property type="match status" value="1"/>
</dbReference>
<dbReference type="GO" id="GO:0042773">
    <property type="term" value="P:ATP synthesis coupled electron transport"/>
    <property type="evidence" value="ECO:0007669"/>
    <property type="project" value="InterPro"/>
</dbReference>
<evidence type="ECO:0000256" key="5">
    <source>
        <dbReference type="ARBA" id="ARBA00022967"/>
    </source>
</evidence>
<dbReference type="InterPro" id="IPR001041">
    <property type="entry name" value="2Fe-2S_ferredoxin-type"/>
</dbReference>
<feature type="domain" description="4Fe-4S His(Cys)3-ligated-type" evidence="14">
    <location>
        <begin position="89"/>
        <end position="128"/>
    </location>
</feature>
<evidence type="ECO:0000259" key="12">
    <source>
        <dbReference type="PROSITE" id="PS51085"/>
    </source>
</evidence>
<dbReference type="EC" id="7.1.1.-" evidence="11"/>
<dbReference type="Gene3D" id="3.30.200.210">
    <property type="match status" value="1"/>
</dbReference>
<dbReference type="InterPro" id="IPR000283">
    <property type="entry name" value="NADH_UbQ_OxRdtase_75kDa_su_CS"/>
</dbReference>
<dbReference type="GO" id="GO:0051539">
    <property type="term" value="F:4 iron, 4 sulfur cluster binding"/>
    <property type="evidence" value="ECO:0007669"/>
    <property type="project" value="UniProtKB-KW"/>
</dbReference>
<dbReference type="GO" id="GO:0048038">
    <property type="term" value="F:quinone binding"/>
    <property type="evidence" value="ECO:0007669"/>
    <property type="project" value="UniProtKB-UniRule"/>
</dbReference>
<keyword evidence="6 11" id="KW-0408">Iron</keyword>
<protein>
    <recommendedName>
        <fullName evidence="11">NADH-quinone oxidoreductase</fullName>
        <ecNumber evidence="11">7.1.1.-</ecNumber>
    </recommendedName>
</protein>
<dbReference type="CDD" id="cd00207">
    <property type="entry name" value="fer2"/>
    <property type="match status" value="1"/>
</dbReference>
<dbReference type="PANTHER" id="PTHR43105">
    <property type="entry name" value="RESPIRATORY NITRATE REDUCTASE"/>
    <property type="match status" value="1"/>
</dbReference>
<dbReference type="Pfam" id="PF10588">
    <property type="entry name" value="NADH-G_4Fe-4S_3"/>
    <property type="match status" value="1"/>
</dbReference>
<dbReference type="RefSeq" id="WP_188364646.1">
    <property type="nucleotide sequence ID" value="NZ_BAABJF010000017.1"/>
</dbReference>
<comment type="function">
    <text evidence="11">NDH-1 shuttles electrons from NADH, via FMN and iron-sulfur (Fe-S) centers, to quinones in the respiratory chain. Couples the redox reaction to proton translocation (for every two electrons transferred, four hydrogen ions are translocated across the cytoplasmic membrane), and thus conserves the redox energy in a proton gradient.</text>
</comment>
<dbReference type="InterPro" id="IPR006963">
    <property type="entry name" value="Mopterin_OxRdtase_4Fe-4S_dom"/>
</dbReference>
<comment type="cofactor">
    <cofactor evidence="11">
        <name>[2Fe-2S] cluster</name>
        <dbReference type="ChEBI" id="CHEBI:190135"/>
    </cofactor>
    <text evidence="11">Binds 1 [2Fe-2S] cluster per subunit.</text>
</comment>
<dbReference type="PROSITE" id="PS00643">
    <property type="entry name" value="COMPLEX1_75K_3"/>
    <property type="match status" value="1"/>
</dbReference>